<protein>
    <submittedName>
        <fullName evidence="1">Uncharacterized protein</fullName>
    </submittedName>
</protein>
<evidence type="ECO:0000313" key="1">
    <source>
        <dbReference type="EMBL" id="CAG6676881.1"/>
    </source>
</evidence>
<organism evidence="1">
    <name type="scientific">Cacopsylla melanoneura</name>
    <dbReference type="NCBI Taxonomy" id="428564"/>
    <lineage>
        <taxon>Eukaryota</taxon>
        <taxon>Metazoa</taxon>
        <taxon>Ecdysozoa</taxon>
        <taxon>Arthropoda</taxon>
        <taxon>Hexapoda</taxon>
        <taxon>Insecta</taxon>
        <taxon>Pterygota</taxon>
        <taxon>Neoptera</taxon>
        <taxon>Paraneoptera</taxon>
        <taxon>Hemiptera</taxon>
        <taxon>Sternorrhyncha</taxon>
        <taxon>Psylloidea</taxon>
        <taxon>Psyllidae</taxon>
        <taxon>Psyllinae</taxon>
        <taxon>Cacopsylla</taxon>
    </lineage>
</organism>
<proteinExistence type="predicted"/>
<dbReference type="AlphaFoldDB" id="A0A8D8SVK7"/>
<accession>A0A8D8SVK7</accession>
<name>A0A8D8SVK7_9HEMI</name>
<sequence>MRMDRNTQSFNHHLVKDLIKQEGISPKKYNIYEIIIIPYICGSVLMNAELNYLLFCIEQKITTSLKVRNHENLNLNFEFWDGSFLINDVLNNHHNIEYTYSILWWFRFYL</sequence>
<reference evidence="1" key="1">
    <citation type="submission" date="2021-05" db="EMBL/GenBank/DDBJ databases">
        <authorList>
            <person name="Alioto T."/>
            <person name="Alioto T."/>
            <person name="Gomez Garrido J."/>
        </authorList>
    </citation>
    <scope>NUCLEOTIDE SEQUENCE</scope>
</reference>
<dbReference type="EMBL" id="HBUF01240760">
    <property type="protein sequence ID" value="CAG6676881.1"/>
    <property type="molecule type" value="Transcribed_RNA"/>
</dbReference>